<reference evidence="1 2" key="1">
    <citation type="submission" date="2019-03" db="EMBL/GenBank/DDBJ databases">
        <title>Genomic Encyclopedia of Archaeal and Bacterial Type Strains, Phase II (KMG-II): from individual species to whole genera.</title>
        <authorList>
            <person name="Goeker M."/>
        </authorList>
    </citation>
    <scope>NUCLEOTIDE SEQUENCE [LARGE SCALE GENOMIC DNA]</scope>
    <source>
        <strain evidence="1 2">DSM 19034</strain>
    </source>
</reference>
<dbReference type="PANTHER" id="PTHR23416">
    <property type="entry name" value="SIALIC ACID SYNTHASE-RELATED"/>
    <property type="match status" value="1"/>
</dbReference>
<dbReference type="SUPFAM" id="SSF51161">
    <property type="entry name" value="Trimeric LpxA-like enzymes"/>
    <property type="match status" value="1"/>
</dbReference>
<dbReference type="InterPro" id="IPR001451">
    <property type="entry name" value="Hexapep"/>
</dbReference>
<dbReference type="EMBL" id="SNWM01000002">
    <property type="protein sequence ID" value="TDO23148.1"/>
    <property type="molecule type" value="Genomic_DNA"/>
</dbReference>
<dbReference type="CDD" id="cd04647">
    <property type="entry name" value="LbH_MAT_like"/>
    <property type="match status" value="1"/>
</dbReference>
<evidence type="ECO:0000313" key="1">
    <source>
        <dbReference type="EMBL" id="TDO23148.1"/>
    </source>
</evidence>
<sequence length="177" mass="18695">MFKLINTLYKSILRATGIKIGTNVQLEFGQILARGYSGKKGDIVLNDNCQLSKGVVLRAYGGHISIGSNTFLGEYVCIYGHGDVQIGENTLIAMHTCILSSNHTIPNRNTLIRSQGDIRLPVKIGNDVWLGAGVKILGGVSIGNGCVVGAGAVVNKSLPDYAIAVGVPARVIGYRNG</sequence>
<comment type="caution">
    <text evidence="1">The sequence shown here is derived from an EMBL/GenBank/DDBJ whole genome shotgun (WGS) entry which is preliminary data.</text>
</comment>
<evidence type="ECO:0000313" key="2">
    <source>
        <dbReference type="Proteomes" id="UP000295499"/>
    </source>
</evidence>
<organism evidence="1 2">
    <name type="scientific">Pedobacter duraquae</name>
    <dbReference type="NCBI Taxonomy" id="425511"/>
    <lineage>
        <taxon>Bacteria</taxon>
        <taxon>Pseudomonadati</taxon>
        <taxon>Bacteroidota</taxon>
        <taxon>Sphingobacteriia</taxon>
        <taxon>Sphingobacteriales</taxon>
        <taxon>Sphingobacteriaceae</taxon>
        <taxon>Pedobacter</taxon>
    </lineage>
</organism>
<dbReference type="RefSeq" id="WP_133555094.1">
    <property type="nucleotide sequence ID" value="NZ_SNWM01000002.1"/>
</dbReference>
<dbReference type="Pfam" id="PF00132">
    <property type="entry name" value="Hexapep"/>
    <property type="match status" value="1"/>
</dbReference>
<gene>
    <name evidence="1" type="ORF">CLV32_2135</name>
</gene>
<dbReference type="OrthoDB" id="9801697at2"/>
<protein>
    <submittedName>
        <fullName evidence="1">Acetyltransferase-like isoleucine patch superfamily enzyme</fullName>
    </submittedName>
</protein>
<proteinExistence type="predicted"/>
<dbReference type="InterPro" id="IPR051159">
    <property type="entry name" value="Hexapeptide_acetyltransf"/>
</dbReference>
<dbReference type="AlphaFoldDB" id="A0A4V3C3S0"/>
<dbReference type="Proteomes" id="UP000295499">
    <property type="component" value="Unassembled WGS sequence"/>
</dbReference>
<keyword evidence="2" id="KW-1185">Reference proteome</keyword>
<dbReference type="InterPro" id="IPR011004">
    <property type="entry name" value="Trimer_LpxA-like_sf"/>
</dbReference>
<dbReference type="PANTHER" id="PTHR23416:SF78">
    <property type="entry name" value="LIPOPOLYSACCHARIDE BIOSYNTHESIS O-ACETYL TRANSFERASE WBBJ-RELATED"/>
    <property type="match status" value="1"/>
</dbReference>
<name>A0A4V3C3S0_9SPHI</name>
<dbReference type="Gene3D" id="2.160.10.10">
    <property type="entry name" value="Hexapeptide repeat proteins"/>
    <property type="match status" value="1"/>
</dbReference>
<keyword evidence="1" id="KW-0808">Transferase</keyword>
<accession>A0A4V3C3S0</accession>
<dbReference type="GO" id="GO:0016740">
    <property type="term" value="F:transferase activity"/>
    <property type="evidence" value="ECO:0007669"/>
    <property type="project" value="UniProtKB-KW"/>
</dbReference>